<name>A0A0C9TYA7_SPHS4</name>
<gene>
    <name evidence="1" type="ORF">M422DRAFT_38087</name>
</gene>
<proteinExistence type="predicted"/>
<protein>
    <submittedName>
        <fullName evidence="1">Uncharacterized protein</fullName>
    </submittedName>
</protein>
<evidence type="ECO:0000313" key="1">
    <source>
        <dbReference type="EMBL" id="KIJ26814.1"/>
    </source>
</evidence>
<sequence length="58" mass="6665">MEARMPSSLPVLSHPIPPQPSFFLPIPPRFNIAIRPCCRAHQMHERTMQQSLPRSFAI</sequence>
<organism evidence="1 2">
    <name type="scientific">Sphaerobolus stellatus (strain SS14)</name>
    <dbReference type="NCBI Taxonomy" id="990650"/>
    <lineage>
        <taxon>Eukaryota</taxon>
        <taxon>Fungi</taxon>
        <taxon>Dikarya</taxon>
        <taxon>Basidiomycota</taxon>
        <taxon>Agaricomycotina</taxon>
        <taxon>Agaricomycetes</taxon>
        <taxon>Phallomycetidae</taxon>
        <taxon>Geastrales</taxon>
        <taxon>Sphaerobolaceae</taxon>
        <taxon>Sphaerobolus</taxon>
    </lineage>
</organism>
<reference evidence="1 2" key="1">
    <citation type="submission" date="2014-06" db="EMBL/GenBank/DDBJ databases">
        <title>Evolutionary Origins and Diversification of the Mycorrhizal Mutualists.</title>
        <authorList>
            <consortium name="DOE Joint Genome Institute"/>
            <consortium name="Mycorrhizal Genomics Consortium"/>
            <person name="Kohler A."/>
            <person name="Kuo A."/>
            <person name="Nagy L.G."/>
            <person name="Floudas D."/>
            <person name="Copeland A."/>
            <person name="Barry K.W."/>
            <person name="Cichocki N."/>
            <person name="Veneault-Fourrey C."/>
            <person name="LaButti K."/>
            <person name="Lindquist E.A."/>
            <person name="Lipzen A."/>
            <person name="Lundell T."/>
            <person name="Morin E."/>
            <person name="Murat C."/>
            <person name="Riley R."/>
            <person name="Ohm R."/>
            <person name="Sun H."/>
            <person name="Tunlid A."/>
            <person name="Henrissat B."/>
            <person name="Grigoriev I.V."/>
            <person name="Hibbett D.S."/>
            <person name="Martin F."/>
        </authorList>
    </citation>
    <scope>NUCLEOTIDE SEQUENCE [LARGE SCALE GENOMIC DNA]</scope>
    <source>
        <strain evidence="1 2">SS14</strain>
    </source>
</reference>
<dbReference type="Proteomes" id="UP000054279">
    <property type="component" value="Unassembled WGS sequence"/>
</dbReference>
<accession>A0A0C9TYA7</accession>
<feature type="non-terminal residue" evidence="1">
    <location>
        <position position="58"/>
    </location>
</feature>
<dbReference type="HOGENOM" id="CLU_3130026_0_0_1"/>
<evidence type="ECO:0000313" key="2">
    <source>
        <dbReference type="Proteomes" id="UP000054279"/>
    </source>
</evidence>
<keyword evidence="2" id="KW-1185">Reference proteome</keyword>
<dbReference type="AlphaFoldDB" id="A0A0C9TYA7"/>
<dbReference type="EMBL" id="KN837356">
    <property type="protein sequence ID" value="KIJ26814.1"/>
    <property type="molecule type" value="Genomic_DNA"/>
</dbReference>